<dbReference type="InterPro" id="IPR029063">
    <property type="entry name" value="SAM-dependent_MTases_sf"/>
</dbReference>
<dbReference type="GO" id="GO:0003676">
    <property type="term" value="F:nucleic acid binding"/>
    <property type="evidence" value="ECO:0007669"/>
    <property type="project" value="InterPro"/>
</dbReference>
<evidence type="ECO:0000313" key="2">
    <source>
        <dbReference type="Proteomes" id="UP000010478"/>
    </source>
</evidence>
<proteinExistence type="predicted"/>
<accession>K9VR93</accession>
<protein>
    <recommendedName>
        <fullName evidence="3">Methyltransferase small domain-containing protein</fullName>
    </recommendedName>
</protein>
<evidence type="ECO:0008006" key="3">
    <source>
        <dbReference type="Google" id="ProtNLM"/>
    </source>
</evidence>
<name>K9VR93_9CYAN</name>
<dbReference type="AlphaFoldDB" id="K9VR93"/>
<dbReference type="GO" id="GO:0008168">
    <property type="term" value="F:methyltransferase activity"/>
    <property type="evidence" value="ECO:0007669"/>
    <property type="project" value="InterPro"/>
</dbReference>
<gene>
    <name evidence="1" type="ORF">Osc7112_6310</name>
</gene>
<evidence type="ECO:0000313" key="1">
    <source>
        <dbReference type="EMBL" id="AFZ10476.1"/>
    </source>
</evidence>
<sequence>MFANYSPNSSTIKMKDTSSLAEMLYERIREAPPYSWFPSPPELIELMIEEAQIISGTYALEPTAGDGLLAQAMVRAGAIVDVIEINPLLQQLLFQKGFNLVGSDFLTTEPQRRYSRILANPPFSTPHIKGVDLDIIQRAYNLFLGNSGRLVSVVSNSMNVRGDPRSQAFRAFLKRTSAKLIELPLEIFWGSDRPVTVESYLVVIDKK</sequence>
<dbReference type="Proteomes" id="UP000010478">
    <property type="component" value="Plasmid pOSC7112.01"/>
</dbReference>
<dbReference type="HOGENOM" id="CLU_1382407_0_0_3"/>
<keyword evidence="2" id="KW-1185">Reference proteome</keyword>
<dbReference type="Gene3D" id="3.40.50.150">
    <property type="entry name" value="Vaccinia Virus protein VP39"/>
    <property type="match status" value="1"/>
</dbReference>
<keyword evidence="1" id="KW-0614">Plasmid</keyword>
<dbReference type="SUPFAM" id="SSF53335">
    <property type="entry name" value="S-adenosyl-L-methionine-dependent methyltransferases"/>
    <property type="match status" value="1"/>
</dbReference>
<geneLocation type="plasmid" evidence="1 2">
    <name>pOSC7112.01</name>
</geneLocation>
<dbReference type="KEGG" id="oni:Osc7112_6310"/>
<dbReference type="PROSITE" id="PS00092">
    <property type="entry name" value="N6_MTASE"/>
    <property type="match status" value="1"/>
</dbReference>
<dbReference type="GO" id="GO:0032259">
    <property type="term" value="P:methylation"/>
    <property type="evidence" value="ECO:0007669"/>
    <property type="project" value="InterPro"/>
</dbReference>
<reference evidence="1 2" key="1">
    <citation type="submission" date="2012-05" db="EMBL/GenBank/DDBJ databases">
        <title>Finished plasmid 1 of genome of Oscillatoria sp. PCC 7112.</title>
        <authorList>
            <consortium name="US DOE Joint Genome Institute"/>
            <person name="Gugger M."/>
            <person name="Coursin T."/>
            <person name="Rippka R."/>
            <person name="Tandeau De Marsac N."/>
            <person name="Huntemann M."/>
            <person name="Wei C.-L."/>
            <person name="Han J."/>
            <person name="Detter J.C."/>
            <person name="Han C."/>
            <person name="Tapia R."/>
            <person name="Davenport K."/>
            <person name="Daligault H."/>
            <person name="Erkkila T."/>
            <person name="Gu W."/>
            <person name="Munk A.C.C."/>
            <person name="Teshima H."/>
            <person name="Xu Y."/>
            <person name="Chain P."/>
            <person name="Chen A."/>
            <person name="Krypides N."/>
            <person name="Mavromatis K."/>
            <person name="Markowitz V."/>
            <person name="Szeto E."/>
            <person name="Ivanova N."/>
            <person name="Mikhailova N."/>
            <person name="Ovchinnikova G."/>
            <person name="Pagani I."/>
            <person name="Pati A."/>
            <person name="Goodwin L."/>
            <person name="Peters L."/>
            <person name="Pitluck S."/>
            <person name="Woyke T."/>
            <person name="Kerfeld C."/>
        </authorList>
    </citation>
    <scope>NUCLEOTIDE SEQUENCE [LARGE SCALE GENOMIC DNA]</scope>
    <source>
        <strain evidence="1 2">PCC 7112</strain>
        <plasmid evidence="1 2">pOSC7112.01</plasmid>
    </source>
</reference>
<dbReference type="EMBL" id="CP003615">
    <property type="protein sequence ID" value="AFZ10476.1"/>
    <property type="molecule type" value="Genomic_DNA"/>
</dbReference>
<organism evidence="1 2">
    <name type="scientific">Phormidium nigroviride PCC 7112</name>
    <dbReference type="NCBI Taxonomy" id="179408"/>
    <lineage>
        <taxon>Bacteria</taxon>
        <taxon>Bacillati</taxon>
        <taxon>Cyanobacteriota</taxon>
        <taxon>Cyanophyceae</taxon>
        <taxon>Oscillatoriophycideae</taxon>
        <taxon>Oscillatoriales</taxon>
        <taxon>Oscillatoriaceae</taxon>
        <taxon>Phormidium</taxon>
    </lineage>
</organism>
<dbReference type="InterPro" id="IPR002052">
    <property type="entry name" value="DNA_methylase_N6_adenine_CS"/>
</dbReference>